<dbReference type="OrthoDB" id="6592844at2"/>
<dbReference type="Pfam" id="PF10076">
    <property type="entry name" value="Phage_Mu_Gp48"/>
    <property type="match status" value="1"/>
</dbReference>
<dbReference type="AlphaFoldDB" id="A0A5E4RYW7"/>
<gene>
    <name evidence="1" type="ORF">PCO31010_00464</name>
</gene>
<dbReference type="RefSeq" id="WP_150662805.1">
    <property type="nucleotide sequence ID" value="NZ_CABPSA010000001.1"/>
</dbReference>
<dbReference type="InterPro" id="IPR018755">
    <property type="entry name" value="Phage_Mu_Gp48"/>
</dbReference>
<evidence type="ECO:0000313" key="2">
    <source>
        <dbReference type="Proteomes" id="UP000343335"/>
    </source>
</evidence>
<dbReference type="EMBL" id="CABPSA010000001">
    <property type="protein sequence ID" value="VVD68113.1"/>
    <property type="molecule type" value="Genomic_DNA"/>
</dbReference>
<organism evidence="1 2">
    <name type="scientific">Pandoraea commovens</name>
    <dbReference type="NCBI Taxonomy" id="2508289"/>
    <lineage>
        <taxon>Bacteria</taxon>
        <taxon>Pseudomonadati</taxon>
        <taxon>Pseudomonadota</taxon>
        <taxon>Betaproteobacteria</taxon>
        <taxon>Burkholderiales</taxon>
        <taxon>Burkholderiaceae</taxon>
        <taxon>Pandoraea</taxon>
    </lineage>
</organism>
<protein>
    <submittedName>
        <fullName evidence="1">Phage tail protein</fullName>
    </submittedName>
</protein>
<evidence type="ECO:0000313" key="1">
    <source>
        <dbReference type="EMBL" id="VVD68113.1"/>
    </source>
</evidence>
<proteinExistence type="predicted"/>
<dbReference type="Proteomes" id="UP000343335">
    <property type="component" value="Unassembled WGS sequence"/>
</dbReference>
<reference evidence="1 2" key="1">
    <citation type="submission" date="2019-08" db="EMBL/GenBank/DDBJ databases">
        <authorList>
            <person name="Peeters C."/>
        </authorList>
    </citation>
    <scope>NUCLEOTIDE SEQUENCE [LARGE SCALE GENOMIC DNA]</scope>
    <source>
        <strain evidence="1 2">LMG 31010</strain>
    </source>
</reference>
<accession>A0A5E4RYW7</accession>
<sequence length="198" mass="22687">MDKFWQALTHLLPPGFAFPRAPGSVVMRWLKAWAGVLREHHEWVESAVRQWIPHRTCSRLEEWEEALGLPDPCFEGEQDGEQRRTNMLARLRGDVDLAYDDSSAESPEAIKAYLARYGYQVEIWYSTPFRVGRNRVGDRLGSLSGVLNVKVLYLCVPFRVGANRVGQRLRICSQDGIEIQCLLGRIAPARFEINVIYL</sequence>
<name>A0A5E4RYW7_9BURK</name>